<proteinExistence type="inferred from homology"/>
<dbReference type="Gene3D" id="1.25.40.60">
    <property type="match status" value="1"/>
</dbReference>
<dbReference type="EMBL" id="GDHC01015896">
    <property type="protein sequence ID" value="JAQ02733.1"/>
    <property type="molecule type" value="Transcribed_RNA"/>
</dbReference>
<protein>
    <submittedName>
        <fullName evidence="2">Syntaxin-binding protein 3</fullName>
    </submittedName>
</protein>
<dbReference type="PANTHER" id="PTHR11679">
    <property type="entry name" value="VESICLE PROTEIN SORTING-ASSOCIATED"/>
    <property type="match status" value="1"/>
</dbReference>
<organism evidence="2">
    <name type="scientific">Lygus hesperus</name>
    <name type="common">Western plant bug</name>
    <dbReference type="NCBI Taxonomy" id="30085"/>
    <lineage>
        <taxon>Eukaryota</taxon>
        <taxon>Metazoa</taxon>
        <taxon>Ecdysozoa</taxon>
        <taxon>Arthropoda</taxon>
        <taxon>Hexapoda</taxon>
        <taxon>Insecta</taxon>
        <taxon>Pterygota</taxon>
        <taxon>Neoptera</taxon>
        <taxon>Paraneoptera</taxon>
        <taxon>Hemiptera</taxon>
        <taxon>Heteroptera</taxon>
        <taxon>Panheteroptera</taxon>
        <taxon>Cimicomorpha</taxon>
        <taxon>Miridae</taxon>
        <taxon>Mirini</taxon>
        <taxon>Lygus</taxon>
    </lineage>
</organism>
<dbReference type="SUPFAM" id="SSF56815">
    <property type="entry name" value="Sec1/munc18-like (SM) proteins"/>
    <property type="match status" value="1"/>
</dbReference>
<evidence type="ECO:0000256" key="1">
    <source>
        <dbReference type="ARBA" id="ARBA00009884"/>
    </source>
</evidence>
<dbReference type="AlphaFoldDB" id="A0A146L2L8"/>
<dbReference type="GO" id="GO:0016192">
    <property type="term" value="P:vesicle-mediated transport"/>
    <property type="evidence" value="ECO:0007669"/>
    <property type="project" value="InterPro"/>
</dbReference>
<sequence>MHEYTYQAMVYDILPTKNEKVYLRYENRYDRYYDDEKNTVILNESEDAIWDTNRHLHIGEVCTQLPKEMARFKKENRMARMEDERGQAEREGQRVNISTRQLSSECLEKSNQYKLQDIANLEQNLVCNFDEEHNQVSMRECIKDLHHKLSIPTTGSEERMRLLLL</sequence>
<gene>
    <name evidence="2" type="primary">STXBP3</name>
    <name evidence="2" type="ORF">g.57719</name>
</gene>
<dbReference type="InterPro" id="IPR001619">
    <property type="entry name" value="Sec1-like"/>
</dbReference>
<name>A0A146L2L8_LYGHE</name>
<comment type="similarity">
    <text evidence="1">Belongs to the STXBP/unc-18/SEC1 family.</text>
</comment>
<dbReference type="Pfam" id="PF00995">
    <property type="entry name" value="Sec1"/>
    <property type="match status" value="1"/>
</dbReference>
<accession>A0A146L2L8</accession>
<dbReference type="InterPro" id="IPR036045">
    <property type="entry name" value="Sec1-like_sf"/>
</dbReference>
<evidence type="ECO:0000313" key="2">
    <source>
        <dbReference type="EMBL" id="JAQ02733.1"/>
    </source>
</evidence>
<dbReference type="InterPro" id="IPR043127">
    <property type="entry name" value="Sec-1-like_dom3a"/>
</dbReference>
<reference evidence="2" key="1">
    <citation type="journal article" date="2016" name="Gigascience">
        <title>De novo construction of an expanded transcriptome assembly for the western tarnished plant bug, Lygus hesperus.</title>
        <authorList>
            <person name="Tassone E.E."/>
            <person name="Geib S.M."/>
            <person name="Hall B."/>
            <person name="Fabrick J.A."/>
            <person name="Brent C.S."/>
            <person name="Hull J.J."/>
        </authorList>
    </citation>
    <scope>NUCLEOTIDE SEQUENCE</scope>
</reference>
<dbReference type="Gene3D" id="3.90.830.10">
    <property type="entry name" value="Syntaxin Binding Protein 1, Chain A, domain 2"/>
    <property type="match status" value="1"/>
</dbReference>